<protein>
    <submittedName>
        <fullName evidence="4">Flagellar biosynthetic protein FlhB</fullName>
    </submittedName>
</protein>
<dbReference type="Proteomes" id="UP000063236">
    <property type="component" value="Unassembled WGS sequence"/>
</dbReference>
<dbReference type="RefSeq" id="WP_059511231.1">
    <property type="nucleotide sequence ID" value="NZ_LOYB01000046.1"/>
</dbReference>
<comment type="similarity">
    <text evidence="1">Belongs to the type III secretion exporter family.</text>
</comment>
<name>A0AAW3P6X0_9BURK</name>
<dbReference type="InterPro" id="IPR006135">
    <property type="entry name" value="T3SS_substrate_exporter"/>
</dbReference>
<evidence type="ECO:0000256" key="1">
    <source>
        <dbReference type="ARBA" id="ARBA00010690"/>
    </source>
</evidence>
<feature type="transmembrane region" description="Helical" evidence="3">
    <location>
        <begin position="188"/>
        <end position="210"/>
    </location>
</feature>
<evidence type="ECO:0000256" key="2">
    <source>
        <dbReference type="SAM" id="MobiDB-lite"/>
    </source>
</evidence>
<keyword evidence="4" id="KW-0966">Cell projection</keyword>
<evidence type="ECO:0000256" key="3">
    <source>
        <dbReference type="SAM" id="Phobius"/>
    </source>
</evidence>
<evidence type="ECO:0000313" key="5">
    <source>
        <dbReference type="Proteomes" id="UP000063236"/>
    </source>
</evidence>
<keyword evidence="3" id="KW-0472">Membrane</keyword>
<feature type="transmembrane region" description="Helical" evidence="3">
    <location>
        <begin position="96"/>
        <end position="116"/>
    </location>
</feature>
<keyword evidence="4" id="KW-0282">Flagellum</keyword>
<reference evidence="4 5" key="1">
    <citation type="submission" date="2015-11" db="EMBL/GenBank/DDBJ databases">
        <title>Expanding the genomic diversity of Burkholderia species for the development of highly accurate diagnostics.</title>
        <authorList>
            <person name="Sahl J."/>
            <person name="Keim P."/>
            <person name="Wagner D."/>
        </authorList>
    </citation>
    <scope>NUCLEOTIDE SEQUENCE [LARGE SCALE GENOMIC DNA]</scope>
    <source>
        <strain evidence="4 5">MSMB378WGS</strain>
    </source>
</reference>
<accession>A0AAW3P6X0</accession>
<feature type="transmembrane region" description="Helical" evidence="3">
    <location>
        <begin position="145"/>
        <end position="168"/>
    </location>
</feature>
<dbReference type="GO" id="GO:0009306">
    <property type="term" value="P:protein secretion"/>
    <property type="evidence" value="ECO:0007669"/>
    <property type="project" value="InterPro"/>
</dbReference>
<keyword evidence="3" id="KW-1133">Transmembrane helix</keyword>
<gene>
    <name evidence="4" type="ORF">WL88_28870</name>
</gene>
<dbReference type="Gene3D" id="3.40.1690.10">
    <property type="entry name" value="secretion proteins EscU"/>
    <property type="match status" value="1"/>
</dbReference>
<proteinExistence type="inferred from homology"/>
<comment type="caution">
    <text evidence="4">The sequence shown here is derived from an EMBL/GenBank/DDBJ whole genome shotgun (WGS) entry which is preliminary data.</text>
</comment>
<dbReference type="Gene3D" id="6.10.250.2080">
    <property type="match status" value="1"/>
</dbReference>
<dbReference type="PANTHER" id="PTHR30531:SF12">
    <property type="entry name" value="FLAGELLAR BIOSYNTHETIC PROTEIN FLHB"/>
    <property type="match status" value="1"/>
</dbReference>
<keyword evidence="4" id="KW-0969">Cilium</keyword>
<feature type="region of interest" description="Disordered" evidence="2">
    <location>
        <begin position="1"/>
        <end position="25"/>
    </location>
</feature>
<feature type="transmembrane region" description="Helical" evidence="3">
    <location>
        <begin position="33"/>
        <end position="53"/>
    </location>
</feature>
<dbReference type="GO" id="GO:0005886">
    <property type="term" value="C:plasma membrane"/>
    <property type="evidence" value="ECO:0007669"/>
    <property type="project" value="TreeGrafter"/>
</dbReference>
<dbReference type="SUPFAM" id="SSF160544">
    <property type="entry name" value="EscU C-terminal domain-like"/>
    <property type="match status" value="1"/>
</dbReference>
<dbReference type="PANTHER" id="PTHR30531">
    <property type="entry name" value="FLAGELLAR BIOSYNTHETIC PROTEIN FLHB"/>
    <property type="match status" value="1"/>
</dbReference>
<sequence>MANQDSGSKTEHATPQKLRQARKQGQIARSRDLATALGVLISLRVFMLLAPSWLRDFRLLFMIDLADMSADGALANVWSIVLPASLMLFVKMVVPFFIVPLCIIVGSLIPGGWIFSSSNFKPKLSRMNPIANLGRLVSARHYGTFALSVGKALTIIAVLAYISCTTMVDFLELQSMSLPAALARGATLLTDGALALAAVMLVFALIDVPFQRFVFMRGQRMTKQEVKEEHKTTEGRPEVRGRIRQLQRQAAQRALANSVPGADVVIANPTHYAVALKYDTGRADAPFVVAKGIDDMAIAIRQLAEAHGVEVLTLPPLARAIYHTSQVNQQIPAALYRAVAQVLTYVLQLKAFQQGRRDLRPERPIDIPVPEPLAKAQTS</sequence>
<evidence type="ECO:0000313" key="4">
    <source>
        <dbReference type="EMBL" id="KWF45097.1"/>
    </source>
</evidence>
<organism evidence="4 5">
    <name type="scientific">Burkholderia diffusa</name>
    <dbReference type="NCBI Taxonomy" id="488732"/>
    <lineage>
        <taxon>Bacteria</taxon>
        <taxon>Pseudomonadati</taxon>
        <taxon>Pseudomonadota</taxon>
        <taxon>Betaproteobacteria</taxon>
        <taxon>Burkholderiales</taxon>
        <taxon>Burkholderiaceae</taxon>
        <taxon>Burkholderia</taxon>
        <taxon>Burkholderia cepacia complex</taxon>
    </lineage>
</organism>
<dbReference type="PRINTS" id="PR00950">
    <property type="entry name" value="TYPE3IMSPROT"/>
</dbReference>
<dbReference type="Pfam" id="PF01312">
    <property type="entry name" value="Bac_export_2"/>
    <property type="match status" value="1"/>
</dbReference>
<keyword evidence="3" id="KW-0812">Transmembrane</keyword>
<dbReference type="AlphaFoldDB" id="A0AAW3P6X0"/>
<dbReference type="EMBL" id="LPJV01000062">
    <property type="protein sequence ID" value="KWF45097.1"/>
    <property type="molecule type" value="Genomic_DNA"/>
</dbReference>
<dbReference type="InterPro" id="IPR029025">
    <property type="entry name" value="T3SS_substrate_exporter_C"/>
</dbReference>